<keyword evidence="2" id="KW-1185">Reference proteome</keyword>
<protein>
    <submittedName>
        <fullName evidence="1">Uncharacterized protein</fullName>
    </submittedName>
</protein>
<dbReference type="Proteomes" id="UP001302000">
    <property type="component" value="Segment"/>
</dbReference>
<dbReference type="GeneID" id="301841392"/>
<reference evidence="1 2" key="1">
    <citation type="journal article" date="2023" name="Nat. Microbiol.">
        <title>A compendium of viruses from methanogenic archaea reveals their diversity and adaptations to the gut environment.</title>
        <authorList>
            <person name="Medvedeva S."/>
            <person name="Borrel G."/>
            <person name="Krupovic M."/>
            <person name="Gribaldo S."/>
        </authorList>
    </citation>
    <scope>NUCLEOTIDE SEQUENCE [LARGE SCALE GENOMIC DNA]</scope>
</reference>
<evidence type="ECO:0000313" key="1">
    <source>
        <dbReference type="EMBL" id="DBA35647.1"/>
    </source>
</evidence>
<proteinExistence type="predicted"/>
<name>A0AA87CI20_9CAUD</name>
<organism evidence="1 2">
    <name type="scientific">Caudoviricetes sp. vir335</name>
    <dbReference type="NCBI Taxonomy" id="3068357"/>
    <lineage>
        <taxon>Viruses</taxon>
        <taxon>Duplodnaviria</taxon>
        <taxon>Heunggongvirae</taxon>
        <taxon>Uroviricota</taxon>
        <taxon>Caudoviricetes</taxon>
    </lineage>
</organism>
<dbReference type="RefSeq" id="YP_013605551.1">
    <property type="nucleotide sequence ID" value="NC_134205.1"/>
</dbReference>
<sequence length="99" mass="11470">MMDTRTLLKKFMNNAFVNLDREIDELAEEVGDDVLEEAMNVHEEGACWVNIYLCEFDMIRTAPKDSDIRWVSGHARNLFSSIKRTALEMKADKDKEGKE</sequence>
<dbReference type="EMBL" id="BK063680">
    <property type="protein sequence ID" value="DBA35647.1"/>
    <property type="molecule type" value="Genomic_DNA"/>
</dbReference>
<gene>
    <name evidence="1" type="ORF">vir335_00091</name>
</gene>
<accession>A0AA87CI20</accession>
<evidence type="ECO:0000313" key="2">
    <source>
        <dbReference type="Proteomes" id="UP001302000"/>
    </source>
</evidence>